<gene>
    <name evidence="1" type="ORF">JTE90_021996</name>
</gene>
<evidence type="ECO:0000313" key="2">
    <source>
        <dbReference type="Proteomes" id="UP000827092"/>
    </source>
</evidence>
<dbReference type="AlphaFoldDB" id="A0AAV6TM73"/>
<sequence length="116" mass="12849">MENTSSKNYGLSQNSSDVANLLSHNSNAFTGECNSIDDQLNSNDIAQADIQNSNSVKMDNNETSQIQLHNVENNINTIQTESIHAISQDHNFNSLKISALQNQPECIDIDEESEDH</sequence>
<keyword evidence="2" id="KW-1185">Reference proteome</keyword>
<comment type="caution">
    <text evidence="1">The sequence shown here is derived from an EMBL/GenBank/DDBJ whole genome shotgun (WGS) entry which is preliminary data.</text>
</comment>
<protein>
    <submittedName>
        <fullName evidence="1">Uncharacterized protein</fullName>
    </submittedName>
</protein>
<accession>A0AAV6TM73</accession>
<proteinExistence type="predicted"/>
<reference evidence="1 2" key="1">
    <citation type="journal article" date="2022" name="Nat. Ecol. Evol.">
        <title>A masculinizing supergene underlies an exaggerated male reproductive morph in a spider.</title>
        <authorList>
            <person name="Hendrickx F."/>
            <person name="De Corte Z."/>
            <person name="Sonet G."/>
            <person name="Van Belleghem S.M."/>
            <person name="Kostlbacher S."/>
            <person name="Vangestel C."/>
        </authorList>
    </citation>
    <scope>NUCLEOTIDE SEQUENCE [LARGE SCALE GENOMIC DNA]</scope>
    <source>
        <strain evidence="1">W744_W776</strain>
    </source>
</reference>
<dbReference type="EMBL" id="JAFNEN010002487">
    <property type="protein sequence ID" value="KAG8172661.1"/>
    <property type="molecule type" value="Genomic_DNA"/>
</dbReference>
<feature type="non-terminal residue" evidence="1">
    <location>
        <position position="116"/>
    </location>
</feature>
<dbReference type="Proteomes" id="UP000827092">
    <property type="component" value="Unassembled WGS sequence"/>
</dbReference>
<organism evidence="1 2">
    <name type="scientific">Oedothorax gibbosus</name>
    <dbReference type="NCBI Taxonomy" id="931172"/>
    <lineage>
        <taxon>Eukaryota</taxon>
        <taxon>Metazoa</taxon>
        <taxon>Ecdysozoa</taxon>
        <taxon>Arthropoda</taxon>
        <taxon>Chelicerata</taxon>
        <taxon>Arachnida</taxon>
        <taxon>Araneae</taxon>
        <taxon>Araneomorphae</taxon>
        <taxon>Entelegynae</taxon>
        <taxon>Araneoidea</taxon>
        <taxon>Linyphiidae</taxon>
        <taxon>Erigoninae</taxon>
        <taxon>Oedothorax</taxon>
    </lineage>
</organism>
<name>A0AAV6TM73_9ARAC</name>
<evidence type="ECO:0000313" key="1">
    <source>
        <dbReference type="EMBL" id="KAG8172661.1"/>
    </source>
</evidence>